<dbReference type="CDD" id="cd01127">
    <property type="entry name" value="TrwB_TraG_TraD_VirD4"/>
    <property type="match status" value="2"/>
</dbReference>
<reference evidence="7 8" key="1">
    <citation type="submission" date="2019-03" db="EMBL/GenBank/DDBJ databases">
        <title>Porphyromonas levii Isolated from the Uterus of Dairy Cows.</title>
        <authorList>
            <person name="Francis A.M."/>
        </authorList>
    </citation>
    <scope>NUCLEOTIDE SEQUENCE [LARGE SCALE GENOMIC DNA]</scope>
    <source>
        <strain evidence="7 8">AF5678</strain>
    </source>
</reference>
<evidence type="ECO:0000256" key="2">
    <source>
        <dbReference type="ARBA" id="ARBA00008806"/>
    </source>
</evidence>
<dbReference type="OrthoDB" id="102453at2"/>
<dbReference type="Proteomes" id="UP000297225">
    <property type="component" value="Unassembled WGS sequence"/>
</dbReference>
<dbReference type="PANTHER" id="PTHR37937:SF1">
    <property type="entry name" value="CONJUGATIVE TRANSFER: DNA TRANSPORT"/>
    <property type="match status" value="1"/>
</dbReference>
<keyword evidence="8" id="KW-1185">Reference proteome</keyword>
<evidence type="ECO:0000256" key="3">
    <source>
        <dbReference type="ARBA" id="ARBA00022475"/>
    </source>
</evidence>
<evidence type="ECO:0000256" key="6">
    <source>
        <dbReference type="ARBA" id="ARBA00023136"/>
    </source>
</evidence>
<comment type="similarity">
    <text evidence="2">Belongs to the VirD4/TraG family.</text>
</comment>
<dbReference type="InterPro" id="IPR003688">
    <property type="entry name" value="TraG/VirD4"/>
</dbReference>
<dbReference type="Gene3D" id="3.40.50.300">
    <property type="entry name" value="P-loop containing nucleotide triphosphate hydrolases"/>
    <property type="match status" value="1"/>
</dbReference>
<dbReference type="Pfam" id="PF14293">
    <property type="entry name" value="YWFCY"/>
    <property type="match status" value="1"/>
</dbReference>
<organism evidence="7 8">
    <name type="scientific">Porphyromonas levii</name>
    <dbReference type="NCBI Taxonomy" id="28114"/>
    <lineage>
        <taxon>Bacteria</taxon>
        <taxon>Pseudomonadati</taxon>
        <taxon>Bacteroidota</taxon>
        <taxon>Bacteroidia</taxon>
        <taxon>Bacteroidales</taxon>
        <taxon>Porphyromonadaceae</taxon>
        <taxon>Porphyromonas</taxon>
    </lineage>
</organism>
<gene>
    <name evidence="7" type="ORF">E4P47_05760</name>
</gene>
<dbReference type="RefSeq" id="WP_134849273.1">
    <property type="nucleotide sequence ID" value="NZ_CP197400.1"/>
</dbReference>
<protein>
    <submittedName>
        <fullName evidence="7">Type IV secretory system conjugative DNA transfer family protein</fullName>
    </submittedName>
</protein>
<dbReference type="AlphaFoldDB" id="A0A4Y8WPD5"/>
<comment type="caution">
    <text evidence="7">The sequence shown here is derived from an EMBL/GenBank/DDBJ whole genome shotgun (WGS) entry which is preliminary data.</text>
</comment>
<evidence type="ECO:0000256" key="4">
    <source>
        <dbReference type="ARBA" id="ARBA00022692"/>
    </source>
</evidence>
<dbReference type="InterPro" id="IPR025988">
    <property type="entry name" value="YWFCY_dom"/>
</dbReference>
<accession>A0A4Y8WPD5</accession>
<keyword evidence="6" id="KW-0472">Membrane</keyword>
<evidence type="ECO:0000313" key="8">
    <source>
        <dbReference type="Proteomes" id="UP000297225"/>
    </source>
</evidence>
<dbReference type="EMBL" id="SPNC01000077">
    <property type="protein sequence ID" value="TFH94902.1"/>
    <property type="molecule type" value="Genomic_DNA"/>
</dbReference>
<dbReference type="SUPFAM" id="SSF52540">
    <property type="entry name" value="P-loop containing nucleoside triphosphate hydrolases"/>
    <property type="match status" value="1"/>
</dbReference>
<proteinExistence type="inferred from homology"/>
<dbReference type="InterPro" id="IPR051539">
    <property type="entry name" value="T4SS-coupling_protein"/>
</dbReference>
<evidence type="ECO:0000313" key="7">
    <source>
        <dbReference type="EMBL" id="TFH94902.1"/>
    </source>
</evidence>
<dbReference type="InterPro" id="IPR027417">
    <property type="entry name" value="P-loop_NTPase"/>
</dbReference>
<name>A0A4Y8WPD5_9PORP</name>
<evidence type="ECO:0000256" key="1">
    <source>
        <dbReference type="ARBA" id="ARBA00004651"/>
    </source>
</evidence>
<keyword evidence="5" id="KW-1133">Transmembrane helix</keyword>
<evidence type="ECO:0000256" key="5">
    <source>
        <dbReference type="ARBA" id="ARBA00022989"/>
    </source>
</evidence>
<dbReference type="Pfam" id="PF02534">
    <property type="entry name" value="T4SS-DNA_transf"/>
    <property type="match status" value="1"/>
</dbReference>
<dbReference type="PROSITE" id="PS50042">
    <property type="entry name" value="CNMP_BINDING_3"/>
    <property type="match status" value="1"/>
</dbReference>
<dbReference type="PANTHER" id="PTHR37937">
    <property type="entry name" value="CONJUGATIVE TRANSFER: DNA TRANSPORT"/>
    <property type="match status" value="1"/>
</dbReference>
<dbReference type="GO" id="GO:0005886">
    <property type="term" value="C:plasma membrane"/>
    <property type="evidence" value="ECO:0007669"/>
    <property type="project" value="UniProtKB-SubCell"/>
</dbReference>
<dbReference type="InterPro" id="IPR000595">
    <property type="entry name" value="cNMP-bd_dom"/>
</dbReference>
<sequence>MEESKELEKLYTLFRGIIYVSVLVEIGVYIPNEWLGEANFVFDRIRTFSIYQNVVFSKLFTILIVIITSIGTKAKKRLDFDINKMVFKPLIIGLTSLIVSVWLLWNNSGHNYNYYGYMLLSLIGILFVHVALDSLSKIIKDNLGQDKFNFENESFDQHQELKESDISINIPTKYYYKGKMRDSWINVENPFRGTWVLGTPGSGKTFSIIEPVIRQHARKGFSMVVYDYKFPSLATKLYYHYLKAVHEGNAPEGCKFRMINFTKVEYSHRINPIQKKYIPNLAAASETASTLIESLKKGQQGGGGADDFFKKSAENYLAAIIYFFTRYEDGKYSSMAHVLALLNQDYKIQFDLLMTNREVQPLLAPFMTALKNKAMDQLEGMIGTLRVDCSRLATKEAFWIFSGDDFDLKVSDPKNPSYLLIANDPEMESINSSLNALIINRLVTRVNSGAGKNIPVNIIIDELPTIYFHKIDRLIGTARSNKVAVTLGFQELPQLESDYGKIGMQKVISVCANVICASARNKETLDWLSSSIFGKVKQIKKGVSIDHNKTSINLNEEMGDLVPASKIADMPTGFLCGQIARDFIATKTKKDGSIDIQEAEEFQTTKFYAKTNFNMVEIKQEEGNYPKVLPLVYDFGGNERKEELLTQNFEKILKEVEDICNKYRISK</sequence>
<keyword evidence="4" id="KW-0812">Transmembrane</keyword>
<keyword evidence="3" id="KW-1003">Cell membrane</keyword>
<comment type="subcellular location">
    <subcellularLocation>
        <location evidence="1">Cell membrane</location>
        <topology evidence="1">Multi-pass membrane protein</topology>
    </subcellularLocation>
</comment>